<dbReference type="GO" id="GO:0004930">
    <property type="term" value="F:G protein-coupled receptor activity"/>
    <property type="evidence" value="ECO:0007669"/>
    <property type="project" value="TreeGrafter"/>
</dbReference>
<dbReference type="GO" id="GO:0007189">
    <property type="term" value="P:adenylate cyclase-activating G protein-coupled receptor signaling pathway"/>
    <property type="evidence" value="ECO:0007669"/>
    <property type="project" value="TreeGrafter"/>
</dbReference>
<feature type="region of interest" description="Disordered" evidence="6">
    <location>
        <begin position="1"/>
        <end position="239"/>
    </location>
</feature>
<feature type="transmembrane region" description="Helical" evidence="7">
    <location>
        <begin position="441"/>
        <end position="460"/>
    </location>
</feature>
<evidence type="ECO:0000256" key="3">
    <source>
        <dbReference type="ARBA" id="ARBA00022989"/>
    </source>
</evidence>
<dbReference type="EMBL" id="CAJNDS010000225">
    <property type="protein sequence ID" value="CAE7030622.1"/>
    <property type="molecule type" value="Genomic_DNA"/>
</dbReference>
<evidence type="ECO:0000256" key="1">
    <source>
        <dbReference type="ARBA" id="ARBA00004370"/>
    </source>
</evidence>
<dbReference type="PROSITE" id="PS50221">
    <property type="entry name" value="GAIN_B"/>
    <property type="match status" value="1"/>
</dbReference>
<evidence type="ECO:0000313" key="10">
    <source>
        <dbReference type="Proteomes" id="UP000604046"/>
    </source>
</evidence>
<gene>
    <name evidence="9" type="primary">gyaR</name>
    <name evidence="9" type="ORF">SNAT2548_LOCUS3686</name>
</gene>
<feature type="compositionally biased region" description="Basic and acidic residues" evidence="6">
    <location>
        <begin position="911"/>
        <end position="928"/>
    </location>
</feature>
<protein>
    <submittedName>
        <fullName evidence="9">GyaR protein</fullName>
    </submittedName>
</protein>
<dbReference type="InterPro" id="IPR046338">
    <property type="entry name" value="GAIN_dom_sf"/>
</dbReference>
<dbReference type="GO" id="GO:0005886">
    <property type="term" value="C:plasma membrane"/>
    <property type="evidence" value="ECO:0007669"/>
    <property type="project" value="TreeGrafter"/>
</dbReference>
<dbReference type="AlphaFoldDB" id="A0A812IEM0"/>
<proteinExistence type="predicted"/>
<dbReference type="InterPro" id="IPR000203">
    <property type="entry name" value="GPS"/>
</dbReference>
<feature type="transmembrane region" description="Helical" evidence="7">
    <location>
        <begin position="710"/>
        <end position="728"/>
    </location>
</feature>
<dbReference type="SMART" id="SM00303">
    <property type="entry name" value="GPS"/>
    <property type="match status" value="1"/>
</dbReference>
<keyword evidence="2 7" id="KW-0812">Transmembrane</keyword>
<feature type="domain" description="GAIN-B" evidence="8">
    <location>
        <begin position="296"/>
        <end position="455"/>
    </location>
</feature>
<dbReference type="OrthoDB" id="433482at2759"/>
<dbReference type="Gene3D" id="2.60.220.50">
    <property type="match status" value="1"/>
</dbReference>
<feature type="transmembrane region" description="Helical" evidence="7">
    <location>
        <begin position="626"/>
        <end position="644"/>
    </location>
</feature>
<dbReference type="PANTHER" id="PTHR12011:SF471">
    <property type="entry name" value="G-PROTEIN COUPLED RECEPTORS FAMILY 2 PROFILE 2 DOMAIN-CONTAINING PROTEIN"/>
    <property type="match status" value="1"/>
</dbReference>
<evidence type="ECO:0000313" key="9">
    <source>
        <dbReference type="EMBL" id="CAE7030622.1"/>
    </source>
</evidence>
<keyword evidence="4 7" id="KW-0472">Membrane</keyword>
<comment type="caution">
    <text evidence="9">The sequence shown here is derived from an EMBL/GenBank/DDBJ whole genome shotgun (WGS) entry which is preliminary data.</text>
</comment>
<feature type="transmembrane region" description="Helical" evidence="7">
    <location>
        <begin position="480"/>
        <end position="497"/>
    </location>
</feature>
<evidence type="ECO:0000256" key="7">
    <source>
        <dbReference type="SAM" id="Phobius"/>
    </source>
</evidence>
<keyword evidence="10" id="KW-1185">Reference proteome</keyword>
<feature type="compositionally biased region" description="Pro residues" evidence="6">
    <location>
        <begin position="25"/>
        <end position="45"/>
    </location>
</feature>
<keyword evidence="5" id="KW-1015">Disulfide bond</keyword>
<feature type="transmembrane region" description="Helical" evidence="7">
    <location>
        <begin position="664"/>
        <end position="690"/>
    </location>
</feature>
<organism evidence="9 10">
    <name type="scientific">Symbiodinium natans</name>
    <dbReference type="NCBI Taxonomy" id="878477"/>
    <lineage>
        <taxon>Eukaryota</taxon>
        <taxon>Sar</taxon>
        <taxon>Alveolata</taxon>
        <taxon>Dinophyceae</taxon>
        <taxon>Suessiales</taxon>
        <taxon>Symbiodiniaceae</taxon>
        <taxon>Symbiodinium</taxon>
    </lineage>
</organism>
<evidence type="ECO:0000259" key="8">
    <source>
        <dbReference type="PROSITE" id="PS50221"/>
    </source>
</evidence>
<feature type="compositionally biased region" description="Low complexity" evidence="6">
    <location>
        <begin position="46"/>
        <end position="235"/>
    </location>
</feature>
<comment type="subcellular location">
    <subcellularLocation>
        <location evidence="1">Membrane</location>
    </subcellularLocation>
</comment>
<feature type="transmembrane region" description="Helical" evidence="7">
    <location>
        <begin position="740"/>
        <end position="766"/>
    </location>
</feature>
<sequence>MSDGSSACFAVSLDATIRGKGGSPSPSPSPSPTPTPTPTPTPPPTVTATSTTSTSSTNSSTTSSTTTSSSTSSTSTSSSSTSSSSTASSSTTTSSTTSSSTLTSSTSTSSTSTSSTSTSSTSTSSTSTSSTSTSSTSTSSTSTLSTSTSSTSTSSTSTSSTSSSSISSSSTSSSSSSASNTSTTTSSTSTSTTSTWTSSTSTTSISTSSTSTSSLSSTTSTSSMTATTTSRSTTTYTGNDPAVLATEASNQAEQMSSLQETAVDSLVLAASRVNLSQVEVVDGVAVIQEEELENAQGMTLLTKAIVVLDASKGLRTSVGRTSSSVSVPAETLQQLQSEDMTPLAVSFGVFPESTDQYQAFKAGSAEELVASEVISILITGPDGKIFRGPLPEPIEIQLSTKAVHRRNACVFWDEELSAWSTEGVTMVGVTNGTTTCLTTHLSVFTLILAVLTCSQAAFIFSQDALIGLVSTPWAWQSPALVNWGLILVAGCLLRLAHRADRQHQSQMRRLNTWARECHASKDVSADVLAVLQVVRQCRRICHSGAQSARTFIYSTVLRNRLGVDRRYLEGLLHGVGKTEVHRKAEAELEDFRHSPWYRQFRILWSSFCKWTNVMAPSWKLASVDRCLLMFAKLYSTWALSAIFFGGTSVGRGQDPDCEKPAEFWAQMVQCAAVAWISGTFSALPVLCLVLVQNACGARVEAARTTFRSFVLAYSVFCLLTVCLFLAVVSATDAEKWVTSAVINLLTSALIAPTFVACVLMLCLLCLKADADMSWTQKSIQEVAKANVHLEAVDFNKEQLASKGFESVTDLTVEFPGHDHPPMNWHPGLRIEDVEEGQTLLITAFATKPKSVLKSSKSEILGTATLKVEAETLGPQLNFKSKGKPLGISADVAMSVVKEEEEEPEVIWHTLPPKESDVSLDEPPRTPREDSEEGVLRSATTPEAPGMLGDDGQRFESSMPAMERELPPEGPVQVPMTATANHGDTKQAMTSTAPSPPMSSKECRDAAQPPKLAACPSANSPRRGHETTGTGAQSSGMEMIEL</sequence>
<dbReference type="PANTHER" id="PTHR12011">
    <property type="entry name" value="ADHESION G-PROTEIN COUPLED RECEPTOR"/>
    <property type="match status" value="1"/>
</dbReference>
<reference evidence="9" key="1">
    <citation type="submission" date="2021-02" db="EMBL/GenBank/DDBJ databases">
        <authorList>
            <person name="Dougan E. K."/>
            <person name="Rhodes N."/>
            <person name="Thang M."/>
            <person name="Chan C."/>
        </authorList>
    </citation>
    <scope>NUCLEOTIDE SEQUENCE</scope>
</reference>
<dbReference type="Proteomes" id="UP000604046">
    <property type="component" value="Unassembled WGS sequence"/>
</dbReference>
<feature type="region of interest" description="Disordered" evidence="6">
    <location>
        <begin position="910"/>
        <end position="1041"/>
    </location>
</feature>
<name>A0A812IEM0_9DINO</name>
<evidence type="ECO:0000256" key="2">
    <source>
        <dbReference type="ARBA" id="ARBA00022692"/>
    </source>
</evidence>
<evidence type="ECO:0000256" key="4">
    <source>
        <dbReference type="ARBA" id="ARBA00023136"/>
    </source>
</evidence>
<dbReference type="InterPro" id="IPR057244">
    <property type="entry name" value="GAIN_B"/>
</dbReference>
<keyword evidence="3 7" id="KW-1133">Transmembrane helix</keyword>
<evidence type="ECO:0000256" key="5">
    <source>
        <dbReference type="ARBA" id="ARBA00023157"/>
    </source>
</evidence>
<feature type="compositionally biased region" description="Polar residues" evidence="6">
    <location>
        <begin position="1026"/>
        <end position="1035"/>
    </location>
</feature>
<accession>A0A812IEM0</accession>
<evidence type="ECO:0000256" key="6">
    <source>
        <dbReference type="SAM" id="MobiDB-lite"/>
    </source>
</evidence>